<keyword evidence="3" id="KW-1185">Reference proteome</keyword>
<dbReference type="AlphaFoldDB" id="A0A9X0CJW2"/>
<comment type="caution">
    <text evidence="2">The sequence shown here is derived from an EMBL/GenBank/DDBJ whole genome shotgun (WGS) entry which is preliminary data.</text>
</comment>
<evidence type="ECO:0000313" key="2">
    <source>
        <dbReference type="EMBL" id="KAJ7353853.1"/>
    </source>
</evidence>
<proteinExistence type="predicted"/>
<dbReference type="Proteomes" id="UP001163046">
    <property type="component" value="Unassembled WGS sequence"/>
</dbReference>
<protein>
    <recommendedName>
        <fullName evidence="4">Sodefrin-like factor</fullName>
    </recommendedName>
</protein>
<evidence type="ECO:0000313" key="3">
    <source>
        <dbReference type="Proteomes" id="UP001163046"/>
    </source>
</evidence>
<evidence type="ECO:0008006" key="4">
    <source>
        <dbReference type="Google" id="ProtNLM"/>
    </source>
</evidence>
<keyword evidence="1" id="KW-0732">Signal</keyword>
<reference evidence="2" key="1">
    <citation type="submission" date="2023-01" db="EMBL/GenBank/DDBJ databases">
        <title>Genome assembly of the deep-sea coral Lophelia pertusa.</title>
        <authorList>
            <person name="Herrera S."/>
            <person name="Cordes E."/>
        </authorList>
    </citation>
    <scope>NUCLEOTIDE SEQUENCE</scope>
    <source>
        <strain evidence="2">USNM1676648</strain>
        <tissue evidence="2">Polyp</tissue>
    </source>
</reference>
<gene>
    <name evidence="2" type="ORF">OS493_032128</name>
</gene>
<sequence length="92" mass="10304">MGRLWTIASLLCCSLLFSPAMSIKCFSCIGIIDTKCESRTTEVECHPTGQLIYDSCYTVTKIMDYPLIGRRVELLKKLFCFGTLWVLGTIGV</sequence>
<dbReference type="OrthoDB" id="5990508at2759"/>
<organism evidence="2 3">
    <name type="scientific">Desmophyllum pertusum</name>
    <dbReference type="NCBI Taxonomy" id="174260"/>
    <lineage>
        <taxon>Eukaryota</taxon>
        <taxon>Metazoa</taxon>
        <taxon>Cnidaria</taxon>
        <taxon>Anthozoa</taxon>
        <taxon>Hexacorallia</taxon>
        <taxon>Scleractinia</taxon>
        <taxon>Caryophylliina</taxon>
        <taxon>Caryophylliidae</taxon>
        <taxon>Desmophyllum</taxon>
    </lineage>
</organism>
<accession>A0A9X0CJW2</accession>
<evidence type="ECO:0000256" key="1">
    <source>
        <dbReference type="SAM" id="SignalP"/>
    </source>
</evidence>
<feature type="signal peptide" evidence="1">
    <location>
        <begin position="1"/>
        <end position="22"/>
    </location>
</feature>
<feature type="chain" id="PRO_5040745201" description="Sodefrin-like factor" evidence="1">
    <location>
        <begin position="23"/>
        <end position="92"/>
    </location>
</feature>
<name>A0A9X0CJW2_9CNID</name>
<dbReference type="EMBL" id="MU827340">
    <property type="protein sequence ID" value="KAJ7353853.1"/>
    <property type="molecule type" value="Genomic_DNA"/>
</dbReference>